<dbReference type="InterPro" id="IPR027967">
    <property type="entry name" value="DUF4612"/>
</dbReference>
<dbReference type="CTD" id="6750462"/>
<sequence>MSSESLLTNGYVQYFLVPHKMGCGYSNHGDQIFIDQTKDKGQEIKVSSTLENIDEHADEDSSISDGNKNLVAASENSNKITTVTINKESFSGPISYKELIENVQENKEECIQPVKSKTFMGLPTKNTDTISRSQADFFEMLDRKINDGPEISDYELES</sequence>
<dbReference type="Proteomes" id="UP000009022">
    <property type="component" value="Unassembled WGS sequence"/>
</dbReference>
<dbReference type="AlphaFoldDB" id="B3RN92"/>
<dbReference type="RefSeq" id="XP_002109247.1">
    <property type="nucleotide sequence ID" value="XM_002109211.1"/>
</dbReference>
<keyword evidence="2" id="KW-1185">Reference proteome</keyword>
<dbReference type="GeneID" id="6750462"/>
<dbReference type="EMBL" id="DS985242">
    <property type="protein sequence ID" value="EDV27413.1"/>
    <property type="molecule type" value="Genomic_DNA"/>
</dbReference>
<reference evidence="1 2" key="1">
    <citation type="journal article" date="2008" name="Nature">
        <title>The Trichoplax genome and the nature of placozoans.</title>
        <authorList>
            <person name="Srivastava M."/>
            <person name="Begovic E."/>
            <person name="Chapman J."/>
            <person name="Putnam N.H."/>
            <person name="Hellsten U."/>
            <person name="Kawashima T."/>
            <person name="Kuo A."/>
            <person name="Mitros T."/>
            <person name="Salamov A."/>
            <person name="Carpenter M.L."/>
            <person name="Signorovitch A.Y."/>
            <person name="Moreno M.A."/>
            <person name="Kamm K."/>
            <person name="Grimwood J."/>
            <person name="Schmutz J."/>
            <person name="Shapiro H."/>
            <person name="Grigoriev I.V."/>
            <person name="Buss L.W."/>
            <person name="Schierwater B."/>
            <person name="Dellaporta S.L."/>
            <person name="Rokhsar D.S."/>
        </authorList>
    </citation>
    <scope>NUCLEOTIDE SEQUENCE [LARGE SCALE GENOMIC DNA]</scope>
    <source>
        <strain evidence="1 2">Grell-BS-1999</strain>
    </source>
</reference>
<dbReference type="KEGG" id="tad:TRIADDRAFT_53084"/>
<accession>B3RN92</accession>
<protein>
    <submittedName>
        <fullName evidence="1">Uncharacterized protein</fullName>
    </submittedName>
</protein>
<name>B3RN92_TRIAD</name>
<evidence type="ECO:0000313" key="2">
    <source>
        <dbReference type="Proteomes" id="UP000009022"/>
    </source>
</evidence>
<proteinExistence type="predicted"/>
<dbReference type="Pfam" id="PF15389">
    <property type="entry name" value="DUF4612"/>
    <property type="match status" value="1"/>
</dbReference>
<dbReference type="InParanoid" id="B3RN92"/>
<dbReference type="HOGENOM" id="CLU_1671581_0_0_1"/>
<evidence type="ECO:0000313" key="1">
    <source>
        <dbReference type="EMBL" id="EDV27413.1"/>
    </source>
</evidence>
<organism evidence="1 2">
    <name type="scientific">Trichoplax adhaerens</name>
    <name type="common">Trichoplax reptans</name>
    <dbReference type="NCBI Taxonomy" id="10228"/>
    <lineage>
        <taxon>Eukaryota</taxon>
        <taxon>Metazoa</taxon>
        <taxon>Placozoa</taxon>
        <taxon>Uniplacotomia</taxon>
        <taxon>Trichoplacea</taxon>
        <taxon>Trichoplacidae</taxon>
        <taxon>Trichoplax</taxon>
    </lineage>
</organism>
<gene>
    <name evidence="1" type="ORF">TRIADDRAFT_53084</name>
</gene>